<dbReference type="PANTHER" id="PTHR47354:SF1">
    <property type="entry name" value="CARNITINE MONOOXYGENASE REDUCTASE SUBUNIT"/>
    <property type="match status" value="1"/>
</dbReference>
<dbReference type="GO" id="GO:0016709">
    <property type="term" value="F:oxidoreductase activity, acting on paired donors, with incorporation or reduction of molecular oxygen, NAD(P)H as one donor, and incorporation of one atom of oxygen"/>
    <property type="evidence" value="ECO:0007669"/>
    <property type="project" value="UniProtKB-UniRule"/>
</dbReference>
<dbReference type="PROSITE" id="PS51085">
    <property type="entry name" value="2FE2S_FER_2"/>
    <property type="match status" value="1"/>
</dbReference>
<proteinExistence type="inferred from homology"/>
<keyword evidence="12" id="KW-0503">Monooxygenase</keyword>
<feature type="domain" description="FAD-binding FR-type" evidence="11">
    <location>
        <begin position="21"/>
        <end position="126"/>
    </location>
</feature>
<comment type="cofactor">
    <cofactor evidence="1 9">
        <name>FMN</name>
        <dbReference type="ChEBI" id="CHEBI:58210"/>
    </cofactor>
</comment>
<dbReference type="SUPFAM" id="SSF54292">
    <property type="entry name" value="2Fe-2S ferredoxin-like"/>
    <property type="match status" value="1"/>
</dbReference>
<evidence type="ECO:0000256" key="6">
    <source>
        <dbReference type="ARBA" id="ARBA00023002"/>
    </source>
</evidence>
<dbReference type="SUPFAM" id="SSF52343">
    <property type="entry name" value="Ferredoxin reductase-like, C-terminal NADP-linked domain"/>
    <property type="match status" value="1"/>
</dbReference>
<dbReference type="HAMAP" id="MF_02098">
    <property type="entry name" value="Carnitine_monoox_B"/>
    <property type="match status" value="1"/>
</dbReference>
<dbReference type="PANTHER" id="PTHR47354">
    <property type="entry name" value="NADH OXIDOREDUCTASE HCR"/>
    <property type="match status" value="1"/>
</dbReference>
<evidence type="ECO:0000256" key="1">
    <source>
        <dbReference type="ARBA" id="ARBA00001917"/>
    </source>
</evidence>
<accession>A0A6S7D6F2</accession>
<dbReference type="EC" id="1.14.13.239" evidence="9"/>
<organism evidence="12 13">
    <name type="scientific">Achromobacter piechaudii</name>
    <dbReference type="NCBI Taxonomy" id="72556"/>
    <lineage>
        <taxon>Bacteria</taxon>
        <taxon>Pseudomonadati</taxon>
        <taxon>Pseudomonadota</taxon>
        <taxon>Betaproteobacteria</taxon>
        <taxon>Burkholderiales</taxon>
        <taxon>Alcaligenaceae</taxon>
        <taxon>Achromobacter</taxon>
    </lineage>
</organism>
<keyword evidence="9" id="KW-0521">NADP</keyword>
<dbReference type="UniPathway" id="UPA00117"/>
<dbReference type="CDD" id="cd00207">
    <property type="entry name" value="fer2"/>
    <property type="match status" value="1"/>
</dbReference>
<reference evidence="12 13" key="1">
    <citation type="submission" date="2020-04" db="EMBL/GenBank/DDBJ databases">
        <authorList>
            <person name="De Canck E."/>
        </authorList>
    </citation>
    <scope>NUCLEOTIDE SEQUENCE [LARGE SCALE GENOMIC DNA]</scope>
    <source>
        <strain evidence="12 13">LMG 1861</strain>
    </source>
</reference>
<comment type="similarity">
    <text evidence="9">Belongs to the PDR/VanB family. CntB subfamily.</text>
</comment>
<evidence type="ECO:0000259" key="11">
    <source>
        <dbReference type="PROSITE" id="PS51384"/>
    </source>
</evidence>
<evidence type="ECO:0000259" key="10">
    <source>
        <dbReference type="PROSITE" id="PS51085"/>
    </source>
</evidence>
<comment type="catalytic activity">
    <reaction evidence="9">
        <text>(R)-carnitine + NADH + O2 + H(+) = (3R)-3-hydroxy-4-oxobutanoate + trimethylamine + NAD(+) + H2O</text>
        <dbReference type="Rhea" id="RHEA:55396"/>
        <dbReference type="ChEBI" id="CHEBI:15377"/>
        <dbReference type="ChEBI" id="CHEBI:15378"/>
        <dbReference type="ChEBI" id="CHEBI:15379"/>
        <dbReference type="ChEBI" id="CHEBI:16347"/>
        <dbReference type="ChEBI" id="CHEBI:57540"/>
        <dbReference type="ChEBI" id="CHEBI:57945"/>
        <dbReference type="ChEBI" id="CHEBI:58389"/>
        <dbReference type="ChEBI" id="CHEBI:138809"/>
        <dbReference type="EC" id="1.14.13.239"/>
    </reaction>
</comment>
<dbReference type="InterPro" id="IPR036010">
    <property type="entry name" value="2Fe-2S_ferredoxin-like_sf"/>
</dbReference>
<evidence type="ECO:0000256" key="3">
    <source>
        <dbReference type="ARBA" id="ARBA00022643"/>
    </source>
</evidence>
<dbReference type="PRINTS" id="PR00409">
    <property type="entry name" value="PHDIOXRDTASE"/>
</dbReference>
<evidence type="ECO:0000313" key="13">
    <source>
        <dbReference type="Proteomes" id="UP000494105"/>
    </source>
</evidence>
<dbReference type="Gene3D" id="3.40.50.80">
    <property type="entry name" value="Nucleotide-binding domain of ferredoxin-NADP reductase (FNR) module"/>
    <property type="match status" value="1"/>
</dbReference>
<dbReference type="Pfam" id="PF00111">
    <property type="entry name" value="Fer2"/>
    <property type="match status" value="1"/>
</dbReference>
<feature type="domain" description="2Fe-2S ferredoxin-type" evidence="10">
    <location>
        <begin position="251"/>
        <end position="337"/>
    </location>
</feature>
<evidence type="ECO:0000256" key="4">
    <source>
        <dbReference type="ARBA" id="ARBA00022714"/>
    </source>
</evidence>
<evidence type="ECO:0000256" key="7">
    <source>
        <dbReference type="ARBA" id="ARBA00023004"/>
    </source>
</evidence>
<dbReference type="Gene3D" id="3.10.20.30">
    <property type="match status" value="1"/>
</dbReference>
<keyword evidence="7 9" id="KW-0408">Iron</keyword>
<dbReference type="SUPFAM" id="SSF63380">
    <property type="entry name" value="Riboflavin synthase domain-like"/>
    <property type="match status" value="1"/>
</dbReference>
<dbReference type="InterPro" id="IPR017938">
    <property type="entry name" value="Riboflavin_synthase-like_b-brl"/>
</dbReference>
<evidence type="ECO:0000256" key="9">
    <source>
        <dbReference type="HAMAP-Rule" id="MF_02098"/>
    </source>
</evidence>
<keyword evidence="5 9" id="KW-0479">Metal-binding</keyword>
<comment type="function">
    <text evidence="9">Converts carnitine to trimethylamine and malic semialdehyde.</text>
</comment>
<dbReference type="PROSITE" id="PS51384">
    <property type="entry name" value="FAD_FR"/>
    <property type="match status" value="1"/>
</dbReference>
<dbReference type="PROSITE" id="PS00197">
    <property type="entry name" value="2FE2S_FER_1"/>
    <property type="match status" value="1"/>
</dbReference>
<feature type="binding site" evidence="9">
    <location>
        <position position="294"/>
    </location>
    <ligand>
        <name>[2Fe-2S] cluster</name>
        <dbReference type="ChEBI" id="CHEBI:190135"/>
    </ligand>
</feature>
<sequence>MNPVRIKQSVAAQPEVSSMGHPTLTLRVARIERVTPLIKRFTLSALDGGALPPFTGGSHIIVQMRDGTRQVNNAYSLMNSPRAPGCYQIGVRRQEPSKGGSAFLHDKVAEGDTLTVTPPNNLFALDASANHHVLIAGGIGITPFLSQLHELHDQGGSYELHYAFRSATHGAFCDELAAACGDRVRFYIDDQGQKLDVPALLRAMASGSHAYVCGPATLIDAVRSATRDVGLPPSRLHVEQFAAAAPTGDAYTVVLAKSGKTVHVASGESILNAIERDSAVPVPSLCREGVCGTCETRILEGEATHFDQYLSAQEKEAQKTLLICVSRAKGHTLVLDL</sequence>
<dbReference type="Gene3D" id="2.40.30.10">
    <property type="entry name" value="Translation factors"/>
    <property type="match status" value="1"/>
</dbReference>
<dbReference type="InterPro" id="IPR017927">
    <property type="entry name" value="FAD-bd_FR_type"/>
</dbReference>
<dbReference type="GO" id="GO:0051537">
    <property type="term" value="F:2 iron, 2 sulfur cluster binding"/>
    <property type="evidence" value="ECO:0007669"/>
    <property type="project" value="UniProtKB-UniRule"/>
</dbReference>
<evidence type="ECO:0000313" key="12">
    <source>
        <dbReference type="EMBL" id="CAB3877310.1"/>
    </source>
</evidence>
<dbReference type="InterPro" id="IPR039261">
    <property type="entry name" value="FNR_nucleotide-bd"/>
</dbReference>
<keyword evidence="6 9" id="KW-0560">Oxidoreductase</keyword>
<gene>
    <name evidence="12" type="primary">yeaX</name>
    <name evidence="12" type="ORF">LMG1861_03085</name>
</gene>
<evidence type="ECO:0000256" key="2">
    <source>
        <dbReference type="ARBA" id="ARBA00022630"/>
    </source>
</evidence>
<dbReference type="GO" id="GO:0046872">
    <property type="term" value="F:metal ion binding"/>
    <property type="evidence" value="ECO:0007669"/>
    <property type="project" value="UniProtKB-KW"/>
</dbReference>
<name>A0A6S7D6F2_9BURK</name>
<feature type="binding site" evidence="9">
    <location>
        <position position="324"/>
    </location>
    <ligand>
        <name>[2Fe-2S] cluster</name>
        <dbReference type="ChEBI" id="CHEBI:190135"/>
    </ligand>
</feature>
<keyword evidence="9" id="KW-0520">NAD</keyword>
<evidence type="ECO:0000256" key="8">
    <source>
        <dbReference type="ARBA" id="ARBA00023014"/>
    </source>
</evidence>
<dbReference type="AlphaFoldDB" id="A0A6S7D6F2"/>
<dbReference type="EMBL" id="CADILD010000002">
    <property type="protein sequence ID" value="CAB3877310.1"/>
    <property type="molecule type" value="Genomic_DNA"/>
</dbReference>
<dbReference type="InterPro" id="IPR050415">
    <property type="entry name" value="MRET"/>
</dbReference>
<keyword evidence="4 9" id="KW-0001">2Fe-2S</keyword>
<feature type="binding site" evidence="9">
    <location>
        <position position="291"/>
    </location>
    <ligand>
        <name>[2Fe-2S] cluster</name>
        <dbReference type="ChEBI" id="CHEBI:190135"/>
    </ligand>
</feature>
<dbReference type="InterPro" id="IPR001041">
    <property type="entry name" value="2Fe-2S_ferredoxin-type"/>
</dbReference>
<evidence type="ECO:0000256" key="5">
    <source>
        <dbReference type="ARBA" id="ARBA00022723"/>
    </source>
</evidence>
<keyword evidence="8 9" id="KW-0411">Iron-sulfur</keyword>
<dbReference type="GO" id="GO:0009437">
    <property type="term" value="P:carnitine metabolic process"/>
    <property type="evidence" value="ECO:0007669"/>
    <property type="project" value="UniProtKB-UniRule"/>
</dbReference>
<keyword evidence="3 9" id="KW-0288">FMN</keyword>
<feature type="binding site" evidence="9">
    <location>
        <position position="286"/>
    </location>
    <ligand>
        <name>[2Fe-2S] cluster</name>
        <dbReference type="ChEBI" id="CHEBI:190135"/>
    </ligand>
</feature>
<dbReference type="Pfam" id="PF22290">
    <property type="entry name" value="DmmA-like_N"/>
    <property type="match status" value="1"/>
</dbReference>
<comment type="subunit">
    <text evidence="9">Composed of an oxygenase subunit and a reductase subunit.</text>
</comment>
<keyword evidence="2 9" id="KW-0285">Flavoprotein</keyword>
<dbReference type="CDD" id="cd06185">
    <property type="entry name" value="PDR_like"/>
    <property type="match status" value="1"/>
</dbReference>
<dbReference type="InterPro" id="IPR012675">
    <property type="entry name" value="Beta-grasp_dom_sf"/>
</dbReference>
<comment type="pathway">
    <text evidence="9">Amine and polyamine metabolism; carnitine metabolism.</text>
</comment>
<dbReference type="InterPro" id="IPR039003">
    <property type="entry name" value="Carnitine_monoox_B"/>
</dbReference>
<comment type="cofactor">
    <cofactor evidence="9">
        <name>[2Fe-2S] cluster</name>
        <dbReference type="ChEBI" id="CHEBI:190135"/>
    </cofactor>
    <text evidence="9">Binds 1 2Fe-2S cluster.</text>
</comment>
<protein>
    <recommendedName>
        <fullName evidence="9">Carnitine monooxygenase reductase subunit</fullName>
        <ecNumber evidence="9">1.14.13.239</ecNumber>
    </recommendedName>
    <alternativeName>
        <fullName evidence="9">Carnitine monooxygenase beta subunit</fullName>
    </alternativeName>
</protein>
<comment type="catalytic activity">
    <reaction evidence="9">
        <text>(R)-carnitine + NADPH + O2 + H(+) = (3R)-3-hydroxy-4-oxobutanoate + trimethylamine + NADP(+) + H2O</text>
        <dbReference type="Rhea" id="RHEA:55368"/>
        <dbReference type="ChEBI" id="CHEBI:15377"/>
        <dbReference type="ChEBI" id="CHEBI:15378"/>
        <dbReference type="ChEBI" id="CHEBI:15379"/>
        <dbReference type="ChEBI" id="CHEBI:16347"/>
        <dbReference type="ChEBI" id="CHEBI:57783"/>
        <dbReference type="ChEBI" id="CHEBI:58349"/>
        <dbReference type="ChEBI" id="CHEBI:58389"/>
        <dbReference type="ChEBI" id="CHEBI:138809"/>
        <dbReference type="EC" id="1.14.13.239"/>
    </reaction>
</comment>
<dbReference type="Proteomes" id="UP000494105">
    <property type="component" value="Unassembled WGS sequence"/>
</dbReference>
<dbReference type="InterPro" id="IPR006058">
    <property type="entry name" value="2Fe2S_fd_BS"/>
</dbReference>
<dbReference type="InterPro" id="IPR054582">
    <property type="entry name" value="DmmA-like_N"/>
</dbReference>